<dbReference type="GO" id="GO:0009003">
    <property type="term" value="F:signal peptidase activity"/>
    <property type="evidence" value="ECO:0007669"/>
    <property type="project" value="UniProtKB-EC"/>
</dbReference>
<evidence type="ECO:0000313" key="10">
    <source>
        <dbReference type="Proteomes" id="UP000253529"/>
    </source>
</evidence>
<dbReference type="NCBIfam" id="TIGR02227">
    <property type="entry name" value="sigpep_I_bact"/>
    <property type="match status" value="1"/>
</dbReference>
<comment type="caution">
    <text evidence="9">The sequence shown here is derived from an EMBL/GenBank/DDBJ whole genome shotgun (WGS) entry which is preliminary data.</text>
</comment>
<evidence type="ECO:0000256" key="2">
    <source>
        <dbReference type="ARBA" id="ARBA00009370"/>
    </source>
</evidence>
<keyword evidence="7" id="KW-0645">Protease</keyword>
<dbReference type="SUPFAM" id="SSF51306">
    <property type="entry name" value="LexA/Signal peptidase"/>
    <property type="match status" value="1"/>
</dbReference>
<dbReference type="EC" id="3.4.21.89" evidence="3 7"/>
<comment type="subcellular location">
    <subcellularLocation>
        <location evidence="7">Membrane</location>
        <topology evidence="7">Single-pass type II membrane protein</topology>
    </subcellularLocation>
</comment>
<gene>
    <name evidence="9" type="ORF">DFR50_13652</name>
</gene>
<comment type="catalytic activity">
    <reaction evidence="1 7">
        <text>Cleavage of hydrophobic, N-terminal signal or leader sequences from secreted and periplasmic proteins.</text>
        <dbReference type="EC" id="3.4.21.89"/>
    </reaction>
</comment>
<dbReference type="GO" id="GO:0006465">
    <property type="term" value="P:signal peptide processing"/>
    <property type="evidence" value="ECO:0007669"/>
    <property type="project" value="InterPro"/>
</dbReference>
<comment type="similarity">
    <text evidence="2 7">Belongs to the peptidase S26 family.</text>
</comment>
<dbReference type="PROSITE" id="PS00761">
    <property type="entry name" value="SPASE_I_3"/>
    <property type="match status" value="1"/>
</dbReference>
<evidence type="ECO:0000256" key="4">
    <source>
        <dbReference type="ARBA" id="ARBA00019232"/>
    </source>
</evidence>
<feature type="domain" description="Peptidase S26" evidence="8">
    <location>
        <begin position="22"/>
        <end position="238"/>
    </location>
</feature>
<dbReference type="InterPro" id="IPR019533">
    <property type="entry name" value="Peptidase_S26"/>
</dbReference>
<dbReference type="PROSITE" id="PS00760">
    <property type="entry name" value="SPASE_I_2"/>
    <property type="match status" value="1"/>
</dbReference>
<evidence type="ECO:0000256" key="6">
    <source>
        <dbReference type="PIRSR" id="PIRSR600223-1"/>
    </source>
</evidence>
<dbReference type="EMBL" id="QNRK01000036">
    <property type="protein sequence ID" value="RBP05161.1"/>
    <property type="molecule type" value="Genomic_DNA"/>
</dbReference>
<dbReference type="Gene3D" id="2.10.109.10">
    <property type="entry name" value="Umud Fragment, subunit A"/>
    <property type="match status" value="1"/>
</dbReference>
<evidence type="ECO:0000256" key="7">
    <source>
        <dbReference type="RuleBase" id="RU362042"/>
    </source>
</evidence>
<evidence type="ECO:0000256" key="3">
    <source>
        <dbReference type="ARBA" id="ARBA00013208"/>
    </source>
</evidence>
<dbReference type="InterPro" id="IPR000223">
    <property type="entry name" value="Pept_S26A_signal_pept_1"/>
</dbReference>
<dbReference type="Pfam" id="PF10502">
    <property type="entry name" value="Peptidase_S26"/>
    <property type="match status" value="1"/>
</dbReference>
<accession>A0A366ERZ9</accession>
<evidence type="ECO:0000313" key="9">
    <source>
        <dbReference type="EMBL" id="RBP05161.1"/>
    </source>
</evidence>
<keyword evidence="10" id="KW-1185">Reference proteome</keyword>
<dbReference type="CDD" id="cd06530">
    <property type="entry name" value="S26_SPase_I"/>
    <property type="match status" value="1"/>
</dbReference>
<dbReference type="InterPro" id="IPR036286">
    <property type="entry name" value="LexA/Signal_pep-like_sf"/>
</dbReference>
<dbReference type="PANTHER" id="PTHR43390">
    <property type="entry name" value="SIGNAL PEPTIDASE I"/>
    <property type="match status" value="1"/>
</dbReference>
<dbReference type="AlphaFoldDB" id="A0A366ERZ9"/>
<reference evidence="9 10" key="1">
    <citation type="submission" date="2018-06" db="EMBL/GenBank/DDBJ databases">
        <title>Genomic Encyclopedia of Type Strains, Phase IV (KMG-IV): sequencing the most valuable type-strain genomes for metagenomic binning, comparative biology and taxonomic classification.</title>
        <authorList>
            <person name="Goeker M."/>
        </authorList>
    </citation>
    <scope>NUCLEOTIDE SEQUENCE [LARGE SCALE GENOMIC DNA]</scope>
    <source>
        <strain evidence="9 10">DSM 24875</strain>
    </source>
</reference>
<dbReference type="InterPro" id="IPR019758">
    <property type="entry name" value="Pept_S26A_signal_pept_1_CS"/>
</dbReference>
<feature type="active site" evidence="6">
    <location>
        <position position="53"/>
    </location>
</feature>
<organism evidence="9 10">
    <name type="scientific">Roseiarcus fermentans</name>
    <dbReference type="NCBI Taxonomy" id="1473586"/>
    <lineage>
        <taxon>Bacteria</taxon>
        <taxon>Pseudomonadati</taxon>
        <taxon>Pseudomonadota</taxon>
        <taxon>Alphaproteobacteria</taxon>
        <taxon>Hyphomicrobiales</taxon>
        <taxon>Roseiarcaceae</taxon>
        <taxon>Roseiarcus</taxon>
    </lineage>
</organism>
<evidence type="ECO:0000256" key="5">
    <source>
        <dbReference type="ARBA" id="ARBA00022801"/>
    </source>
</evidence>
<evidence type="ECO:0000256" key="1">
    <source>
        <dbReference type="ARBA" id="ARBA00000677"/>
    </source>
</evidence>
<name>A0A366ERZ9_9HYPH</name>
<dbReference type="GO" id="GO:0004252">
    <property type="term" value="F:serine-type endopeptidase activity"/>
    <property type="evidence" value="ECO:0007669"/>
    <property type="project" value="InterPro"/>
</dbReference>
<dbReference type="PANTHER" id="PTHR43390:SF1">
    <property type="entry name" value="CHLOROPLAST PROCESSING PEPTIDASE"/>
    <property type="match status" value="1"/>
</dbReference>
<keyword evidence="5 7" id="KW-0378">Hydrolase</keyword>
<evidence type="ECO:0000259" key="8">
    <source>
        <dbReference type="Pfam" id="PF10502"/>
    </source>
</evidence>
<feature type="active site" evidence="6">
    <location>
        <position position="118"/>
    </location>
</feature>
<dbReference type="InterPro" id="IPR019757">
    <property type="entry name" value="Pept_S26A_signal_pept_1_Lys-AS"/>
</dbReference>
<dbReference type="GO" id="GO:0016020">
    <property type="term" value="C:membrane"/>
    <property type="evidence" value="ECO:0007669"/>
    <property type="project" value="UniProtKB-SubCell"/>
</dbReference>
<protein>
    <recommendedName>
        <fullName evidence="4 7">Signal peptidase I</fullName>
        <ecNumber evidence="3 7">3.4.21.89</ecNumber>
    </recommendedName>
</protein>
<proteinExistence type="inferred from homology"/>
<dbReference type="Proteomes" id="UP000253529">
    <property type="component" value="Unassembled WGS sequence"/>
</dbReference>
<sequence>MTQMSDKSVKAGATAVKKEEGWWETVKVIVEALLIALVVRTLLFQPFNIPSGSLVPTLLVGDYLFVSKYAYGYSHFSLPGFLDLFPQAIPGRVFASQPKRGDIIVFKLPSDGQTDYIKRLIGLPGDKIQVQHGRLIINGEMVPREPIAPYATVNHFGRPEEAPRYLETLPNGVKHEIIQIDGDEGTFDNTRVYEVPPGHYFMMGDNRDNSSDSRLAGDQGGVGYVPFENLIGRGELIFFSIGDDTPAWQVWKWPWTVRWDRIFQRVH</sequence>
<dbReference type="PRINTS" id="PR00727">
    <property type="entry name" value="LEADERPTASE"/>
</dbReference>